<sequence length="492" mass="56308">MNKKVLFTIFGASGDLAKRKLYPSLFRLYKKGELADNFAVIGTARRPWENDYFREIVLDSIKELMVSKTEAESFASHFYYQSHDVNDSSHYDNLKVLGDKLKAQYQTEGNQVFFLAMAPQFFGIIAEHLQSEGILTGQGFERIVIEKPFGTSFKTAKELNDSLRKVFTEEQIFRIDHYLGKEMIQSVSAVRFANPIFEALWNKRHIENVQITFAESLGVEERGGYYDTSGALKDMIQNHVLQVLSLLAMEQPAVFDEAHIVEEKVKALKAIRKYSHEEALENFVRGQYTDGEHFIAYNKEDNVSPESQTETFAAGKFMIDNERWEGVPFYVRSGKRMTEKGTRINVVFKADSASNLFTDKLTQNVLTIYIQPTEGFSLTVNGKQAGQGFALDPVRLSFRHDAEFMGNSPEAYEKLFLDALNGHGTNFSHWEEAARAWELIDVVREAWDNDKEPIPTYPARSMGPECAFDLLAKDGHDWAWKPDLWYKEHGKL</sequence>
<evidence type="ECO:0000259" key="9">
    <source>
        <dbReference type="Pfam" id="PF02781"/>
    </source>
</evidence>
<feature type="binding site" evidence="7">
    <location>
        <position position="335"/>
    </location>
    <ligand>
        <name>substrate</name>
    </ligand>
</feature>
<accession>A0A2R5HHI9</accession>
<dbReference type="AlphaFoldDB" id="A0A2R5HHI9"/>
<dbReference type="InterPro" id="IPR001282">
    <property type="entry name" value="G6P_DH"/>
</dbReference>
<evidence type="ECO:0000259" key="8">
    <source>
        <dbReference type="Pfam" id="PF00479"/>
    </source>
</evidence>
<comment type="function">
    <text evidence="7">Catalyzes the oxidation of glucose 6-phosphate to 6-phosphogluconolactone.</text>
</comment>
<name>A0A2R5HHI9_9LACT</name>
<comment type="similarity">
    <text evidence="2 7">Belongs to the glucose-6-phosphate dehydrogenase family.</text>
</comment>
<dbReference type="UniPathway" id="UPA00115">
    <property type="reaction ID" value="UER00408"/>
</dbReference>
<proteinExistence type="inferred from homology"/>
<feature type="binding site" evidence="7">
    <location>
        <position position="234"/>
    </location>
    <ligand>
        <name>substrate</name>
    </ligand>
</feature>
<keyword evidence="11" id="KW-1185">Reference proteome</keyword>
<dbReference type="InterPro" id="IPR019796">
    <property type="entry name" value="G6P_DH_AS"/>
</dbReference>
<keyword evidence="5 7" id="KW-0560">Oxidoreductase</keyword>
<dbReference type="EC" id="1.1.1.49" evidence="7"/>
<comment type="catalytic activity">
    <reaction evidence="7">
        <text>D-glucose 6-phosphate + NADP(+) = 6-phospho-D-glucono-1,5-lactone + NADPH + H(+)</text>
        <dbReference type="Rhea" id="RHEA:15841"/>
        <dbReference type="ChEBI" id="CHEBI:15378"/>
        <dbReference type="ChEBI" id="CHEBI:57783"/>
        <dbReference type="ChEBI" id="CHEBI:57955"/>
        <dbReference type="ChEBI" id="CHEBI:58349"/>
        <dbReference type="ChEBI" id="CHEBI:61548"/>
        <dbReference type="EC" id="1.1.1.49"/>
    </reaction>
</comment>
<dbReference type="HAMAP" id="MF_00966">
    <property type="entry name" value="G6PD"/>
    <property type="match status" value="1"/>
</dbReference>
<dbReference type="GO" id="GO:0006006">
    <property type="term" value="P:glucose metabolic process"/>
    <property type="evidence" value="ECO:0007669"/>
    <property type="project" value="UniProtKB-KW"/>
</dbReference>
<feature type="binding site" evidence="7">
    <location>
        <position position="147"/>
    </location>
    <ligand>
        <name>NADP(+)</name>
        <dbReference type="ChEBI" id="CHEBI:58349"/>
    </ligand>
</feature>
<dbReference type="SUPFAM" id="SSF55347">
    <property type="entry name" value="Glyceraldehyde-3-phosphate dehydrogenase-like, C-terminal domain"/>
    <property type="match status" value="1"/>
</dbReference>
<evidence type="ECO:0000256" key="4">
    <source>
        <dbReference type="ARBA" id="ARBA00022857"/>
    </source>
</evidence>
<dbReference type="GO" id="GO:0004345">
    <property type="term" value="F:glucose-6-phosphate dehydrogenase activity"/>
    <property type="evidence" value="ECO:0007669"/>
    <property type="project" value="UniProtKB-UniRule"/>
</dbReference>
<feature type="binding site" evidence="7">
    <location>
        <position position="215"/>
    </location>
    <ligand>
        <name>substrate</name>
    </ligand>
</feature>
<dbReference type="Proteomes" id="UP000245021">
    <property type="component" value="Unassembled WGS sequence"/>
</dbReference>
<dbReference type="GO" id="GO:0009051">
    <property type="term" value="P:pentose-phosphate shunt, oxidative branch"/>
    <property type="evidence" value="ECO:0007669"/>
    <property type="project" value="TreeGrafter"/>
</dbReference>
<protein>
    <recommendedName>
        <fullName evidence="7">Glucose-6-phosphate 1-dehydrogenase</fullName>
        <shortName evidence="7">G6PD</shortName>
        <ecNumber evidence="7">1.1.1.49</ecNumber>
    </recommendedName>
</protein>
<dbReference type="SUPFAM" id="SSF51735">
    <property type="entry name" value="NAD(P)-binding Rossmann-fold domains"/>
    <property type="match status" value="1"/>
</dbReference>
<keyword evidence="3 7" id="KW-0313">Glucose metabolism</keyword>
<dbReference type="PANTHER" id="PTHR23429:SF0">
    <property type="entry name" value="GLUCOSE-6-PHOSPHATE 1-DEHYDROGENASE"/>
    <property type="match status" value="1"/>
</dbReference>
<feature type="domain" description="Glucose-6-phosphate dehydrogenase NAD-binding" evidence="8">
    <location>
        <begin position="9"/>
        <end position="185"/>
    </location>
</feature>
<dbReference type="PRINTS" id="PR00079">
    <property type="entry name" value="G6PDHDRGNASE"/>
</dbReference>
<dbReference type="InterPro" id="IPR022675">
    <property type="entry name" value="G6P_DH_C"/>
</dbReference>
<feature type="binding site" evidence="7">
    <location>
        <begin position="11"/>
        <end position="18"/>
    </location>
    <ligand>
        <name>NADP(+)</name>
        <dbReference type="ChEBI" id="CHEBI:58349"/>
    </ligand>
</feature>
<dbReference type="GO" id="GO:0005829">
    <property type="term" value="C:cytosol"/>
    <property type="evidence" value="ECO:0007669"/>
    <property type="project" value="TreeGrafter"/>
</dbReference>
<dbReference type="Gene3D" id="3.30.360.10">
    <property type="entry name" value="Dihydrodipicolinate Reductase, domain 2"/>
    <property type="match status" value="1"/>
</dbReference>
<evidence type="ECO:0000256" key="5">
    <source>
        <dbReference type="ARBA" id="ARBA00023002"/>
    </source>
</evidence>
<gene>
    <name evidence="7 10" type="primary">zwf</name>
    <name evidence="10" type="ORF">NtB2_01673</name>
</gene>
<evidence type="ECO:0000256" key="2">
    <source>
        <dbReference type="ARBA" id="ARBA00009975"/>
    </source>
</evidence>
<evidence type="ECO:0000256" key="6">
    <source>
        <dbReference type="ARBA" id="ARBA00023277"/>
    </source>
</evidence>
<dbReference type="Gene3D" id="3.40.50.720">
    <property type="entry name" value="NAD(P)-binding Rossmann-like Domain"/>
    <property type="match status" value="1"/>
</dbReference>
<dbReference type="Pfam" id="PF00479">
    <property type="entry name" value="G6PD_N"/>
    <property type="match status" value="1"/>
</dbReference>
<feature type="binding site" evidence="7">
    <location>
        <position position="340"/>
    </location>
    <ligand>
        <name>substrate</name>
    </ligand>
</feature>
<dbReference type="GO" id="GO:0050661">
    <property type="term" value="F:NADP binding"/>
    <property type="evidence" value="ECO:0007669"/>
    <property type="project" value="UniProtKB-UniRule"/>
</dbReference>
<evidence type="ECO:0000256" key="1">
    <source>
        <dbReference type="ARBA" id="ARBA00004937"/>
    </source>
</evidence>
<keyword evidence="4 7" id="KW-0521">NADP</keyword>
<dbReference type="InterPro" id="IPR036291">
    <property type="entry name" value="NAD(P)-bd_dom_sf"/>
</dbReference>
<comment type="pathway">
    <text evidence="1 7">Carbohydrate degradation; pentose phosphate pathway; D-ribulose 5-phosphate from D-glucose 6-phosphate (oxidative stage): step 1/3.</text>
</comment>
<evidence type="ECO:0000256" key="3">
    <source>
        <dbReference type="ARBA" id="ARBA00022526"/>
    </source>
</evidence>
<dbReference type="EMBL" id="BFFO01000016">
    <property type="protein sequence ID" value="GBG97527.1"/>
    <property type="molecule type" value="Genomic_DNA"/>
</dbReference>
<reference evidence="10 11" key="1">
    <citation type="journal article" date="2018" name="Genome Announc.">
        <title>Draft Genome Sequence of Lactococcus sp. Strain NtB2 (JCM 32569), Isolated from the Gut of the Higher Termite Nasutitermes takasagoensis.</title>
        <authorList>
            <person name="Noda S."/>
            <person name="Aihara C."/>
            <person name="Yuki M."/>
            <person name="Ohkuma M."/>
        </authorList>
    </citation>
    <scope>NUCLEOTIDE SEQUENCE [LARGE SCALE GENOMIC DNA]</scope>
    <source>
        <strain evidence="10 11">NtB2</strain>
    </source>
</reference>
<comment type="caution">
    <text evidence="10">The sequence shown here is derived from an EMBL/GenBank/DDBJ whole genome shotgun (WGS) entry which is preliminary data.</text>
</comment>
<dbReference type="Pfam" id="PF02781">
    <property type="entry name" value="G6PD_C"/>
    <property type="match status" value="1"/>
</dbReference>
<evidence type="ECO:0000313" key="10">
    <source>
        <dbReference type="EMBL" id="GBG97527.1"/>
    </source>
</evidence>
<dbReference type="InterPro" id="IPR022674">
    <property type="entry name" value="G6P_DH_NAD-bd"/>
</dbReference>
<evidence type="ECO:0000256" key="7">
    <source>
        <dbReference type="HAMAP-Rule" id="MF_00966"/>
    </source>
</evidence>
<feature type="binding site" evidence="7">
    <location>
        <position position="181"/>
    </location>
    <ligand>
        <name>substrate</name>
    </ligand>
</feature>
<keyword evidence="6 7" id="KW-0119">Carbohydrate metabolism</keyword>
<dbReference type="NCBIfam" id="TIGR00871">
    <property type="entry name" value="zwf"/>
    <property type="match status" value="1"/>
</dbReference>
<evidence type="ECO:0000313" key="11">
    <source>
        <dbReference type="Proteomes" id="UP000245021"/>
    </source>
</evidence>
<feature type="binding site" evidence="7">
    <location>
        <begin position="84"/>
        <end position="85"/>
    </location>
    <ligand>
        <name>NADP(+)</name>
        <dbReference type="ChEBI" id="CHEBI:58349"/>
    </ligand>
</feature>
<organism evidence="10 11">
    <name type="scientific">Lactococcus termiticola</name>
    <dbReference type="NCBI Taxonomy" id="2169526"/>
    <lineage>
        <taxon>Bacteria</taxon>
        <taxon>Bacillati</taxon>
        <taxon>Bacillota</taxon>
        <taxon>Bacilli</taxon>
        <taxon>Lactobacillales</taxon>
        <taxon>Streptococcaceae</taxon>
        <taxon>Lactococcus</taxon>
    </lineage>
</organism>
<feature type="binding site" evidence="7">
    <location>
        <position position="45"/>
    </location>
    <ligand>
        <name>NADP(+)</name>
        <dbReference type="ChEBI" id="CHEBI:58349"/>
    </ligand>
</feature>
<feature type="active site" description="Proton acceptor" evidence="7">
    <location>
        <position position="239"/>
    </location>
</feature>
<dbReference type="PANTHER" id="PTHR23429">
    <property type="entry name" value="GLUCOSE-6-PHOSPHATE 1-DEHYDROGENASE G6PD"/>
    <property type="match status" value="1"/>
</dbReference>
<dbReference type="PIRSF" id="PIRSF000110">
    <property type="entry name" value="G6PD"/>
    <property type="match status" value="1"/>
</dbReference>
<feature type="domain" description="Glucose-6-phosphate dehydrogenase C-terminal" evidence="9">
    <location>
        <begin position="189"/>
        <end position="478"/>
    </location>
</feature>
<dbReference type="PROSITE" id="PS00069">
    <property type="entry name" value="G6P_DEHYDROGENASE"/>
    <property type="match status" value="1"/>
</dbReference>
<feature type="binding site" evidence="7">
    <location>
        <position position="177"/>
    </location>
    <ligand>
        <name>substrate</name>
    </ligand>
</feature>